<proteinExistence type="predicted"/>
<organism evidence="1 2">
    <name type="scientific">Sphingobium ummariense RL-3</name>
    <dbReference type="NCBI Taxonomy" id="1346791"/>
    <lineage>
        <taxon>Bacteria</taxon>
        <taxon>Pseudomonadati</taxon>
        <taxon>Pseudomonadota</taxon>
        <taxon>Alphaproteobacteria</taxon>
        <taxon>Sphingomonadales</taxon>
        <taxon>Sphingomonadaceae</taxon>
        <taxon>Sphingobium</taxon>
    </lineage>
</organism>
<dbReference type="RefSeq" id="WP_021317706.1">
    <property type="nucleotide sequence ID" value="NZ_AUWY01000071.1"/>
</dbReference>
<sequence>MLLPYLSDRASYEDAADLMMRFGDNAGYEAAARADRSRDLGNHIHFCRWRQIERLIVLLSYDQALGTVH</sequence>
<comment type="caution">
    <text evidence="1">The sequence shown here is derived from an EMBL/GenBank/DDBJ whole genome shotgun (WGS) entry which is preliminary data.</text>
</comment>
<name>T0J3C0_9SPHN</name>
<reference evidence="1 2" key="1">
    <citation type="journal article" date="2013" name="Genome Announc.">
        <title>Draft Genome Sequence of Sphingobium ummariense Strain RL-3, a Hexachlorocyclohexane-Degrading Bacterium.</title>
        <authorList>
            <person name="Kohli P."/>
            <person name="Dua A."/>
            <person name="Sangwan N."/>
            <person name="Oldach P."/>
            <person name="Khurana J.P."/>
            <person name="Lal R."/>
        </authorList>
    </citation>
    <scope>NUCLEOTIDE SEQUENCE [LARGE SCALE GENOMIC DNA]</scope>
    <source>
        <strain evidence="1 2">RL-3</strain>
    </source>
</reference>
<protein>
    <submittedName>
        <fullName evidence="1">Uncharacterized protein</fullName>
    </submittedName>
</protein>
<evidence type="ECO:0000313" key="1">
    <source>
        <dbReference type="EMBL" id="EQB32451.1"/>
    </source>
</evidence>
<dbReference type="PATRIC" id="fig|1346791.3.peg.1803"/>
<evidence type="ECO:0000313" key="2">
    <source>
        <dbReference type="Proteomes" id="UP000015523"/>
    </source>
</evidence>
<dbReference type="Proteomes" id="UP000015523">
    <property type="component" value="Unassembled WGS sequence"/>
</dbReference>
<dbReference type="EMBL" id="AUWY01000071">
    <property type="protein sequence ID" value="EQB32451.1"/>
    <property type="molecule type" value="Genomic_DNA"/>
</dbReference>
<dbReference type="AlphaFoldDB" id="T0J3C0"/>
<gene>
    <name evidence="1" type="ORF">M529_09400</name>
</gene>
<dbReference type="eggNOG" id="ENOG5030RAD">
    <property type="taxonomic scope" value="Bacteria"/>
</dbReference>
<keyword evidence="2" id="KW-1185">Reference proteome</keyword>
<accession>T0J3C0</accession>